<dbReference type="Pfam" id="PF00110">
    <property type="entry name" value="wnt"/>
    <property type="match status" value="1"/>
</dbReference>
<keyword evidence="12" id="KW-1185">Reference proteome</keyword>
<evidence type="ECO:0000256" key="5">
    <source>
        <dbReference type="ARBA" id="ARBA00022530"/>
    </source>
</evidence>
<dbReference type="PANTHER" id="PTHR12027:SF89">
    <property type="entry name" value="PROTEIN WNT-10A"/>
    <property type="match status" value="1"/>
</dbReference>
<dbReference type="PANTHER" id="PTHR12027">
    <property type="entry name" value="WNT RELATED"/>
    <property type="match status" value="1"/>
</dbReference>
<evidence type="ECO:0000256" key="3">
    <source>
        <dbReference type="ARBA" id="ARBA00022473"/>
    </source>
</evidence>
<dbReference type="Proteomes" id="UP001476798">
    <property type="component" value="Unassembled WGS sequence"/>
</dbReference>
<keyword evidence="6 10" id="KW-0879">Wnt signaling pathway</keyword>
<keyword evidence="3 10" id="KW-0217">Developmental protein</keyword>
<evidence type="ECO:0000256" key="9">
    <source>
        <dbReference type="ARBA" id="ARBA00023288"/>
    </source>
</evidence>
<keyword evidence="9" id="KW-0449">Lipoprotein</keyword>
<evidence type="ECO:0000256" key="7">
    <source>
        <dbReference type="ARBA" id="ARBA00023157"/>
    </source>
</evidence>
<evidence type="ECO:0000313" key="11">
    <source>
        <dbReference type="EMBL" id="MEQ2165669.1"/>
    </source>
</evidence>
<keyword evidence="7" id="KW-1015">Disulfide bond</keyword>
<comment type="subcellular location">
    <subcellularLocation>
        <location evidence="1 10">Secreted</location>
        <location evidence="1 10">Extracellular space</location>
        <location evidence="1 10">Extracellular matrix</location>
    </subcellularLocation>
</comment>
<evidence type="ECO:0000256" key="6">
    <source>
        <dbReference type="ARBA" id="ARBA00022687"/>
    </source>
</evidence>
<evidence type="ECO:0000256" key="8">
    <source>
        <dbReference type="ARBA" id="ARBA00023180"/>
    </source>
</evidence>
<proteinExistence type="inferred from homology"/>
<gene>
    <name evidence="11" type="ORF">GOODEAATRI_019507</name>
</gene>
<dbReference type="SMART" id="SM00097">
    <property type="entry name" value="WNT1"/>
    <property type="match status" value="1"/>
</dbReference>
<protein>
    <recommendedName>
        <fullName evidence="10">Protein Wnt</fullName>
    </recommendedName>
</protein>
<evidence type="ECO:0000256" key="2">
    <source>
        <dbReference type="ARBA" id="ARBA00005683"/>
    </source>
</evidence>
<keyword evidence="8" id="KW-0325">Glycoprotein</keyword>
<keyword evidence="4" id="KW-0964">Secreted</keyword>
<reference evidence="11 12" key="1">
    <citation type="submission" date="2021-06" db="EMBL/GenBank/DDBJ databases">
        <authorList>
            <person name="Palmer J.M."/>
        </authorList>
    </citation>
    <scope>NUCLEOTIDE SEQUENCE [LARGE SCALE GENOMIC DNA]</scope>
    <source>
        <strain evidence="11 12">GA_2019</strain>
        <tissue evidence="11">Muscle</tissue>
    </source>
</reference>
<dbReference type="EMBL" id="JAHRIO010021727">
    <property type="protein sequence ID" value="MEQ2165669.1"/>
    <property type="molecule type" value="Genomic_DNA"/>
</dbReference>
<keyword evidence="5" id="KW-0272">Extracellular matrix</keyword>
<evidence type="ECO:0000256" key="4">
    <source>
        <dbReference type="ARBA" id="ARBA00022525"/>
    </source>
</evidence>
<evidence type="ECO:0000256" key="10">
    <source>
        <dbReference type="RuleBase" id="RU003500"/>
    </source>
</evidence>
<organism evidence="11 12">
    <name type="scientific">Goodea atripinnis</name>
    <dbReference type="NCBI Taxonomy" id="208336"/>
    <lineage>
        <taxon>Eukaryota</taxon>
        <taxon>Metazoa</taxon>
        <taxon>Chordata</taxon>
        <taxon>Craniata</taxon>
        <taxon>Vertebrata</taxon>
        <taxon>Euteleostomi</taxon>
        <taxon>Actinopterygii</taxon>
        <taxon>Neopterygii</taxon>
        <taxon>Teleostei</taxon>
        <taxon>Neoteleostei</taxon>
        <taxon>Acanthomorphata</taxon>
        <taxon>Ovalentaria</taxon>
        <taxon>Atherinomorphae</taxon>
        <taxon>Cyprinodontiformes</taxon>
        <taxon>Goodeidae</taxon>
        <taxon>Goodea</taxon>
    </lineage>
</organism>
<accession>A0ABV0N2Q8</accession>
<comment type="similarity">
    <text evidence="2 10">Belongs to the Wnt family.</text>
</comment>
<name>A0ABV0N2Q8_9TELE</name>
<dbReference type="InterPro" id="IPR005817">
    <property type="entry name" value="Wnt"/>
</dbReference>
<sequence length="174" mass="19784">MGKLKACGCDEKRRGDEEAFRLKLSRLQLEAIQRGKGMVHGVMEHYPADLSGLQTDTWEWGGCSPDVEFGEKFSRDFLDARETYRDIHARMRLHNNKVGRQSSNILSTSNKKVHKTCIMSLTGSWIVVLRPSVCHFVVSISGFISQREVQKTGLIRNTKHYSRPTGATYQDLQP</sequence>
<evidence type="ECO:0000256" key="1">
    <source>
        <dbReference type="ARBA" id="ARBA00004498"/>
    </source>
</evidence>
<evidence type="ECO:0000313" key="12">
    <source>
        <dbReference type="Proteomes" id="UP001476798"/>
    </source>
</evidence>
<comment type="function">
    <text evidence="10">Ligand for members of the frizzled family of seven transmembrane receptors.</text>
</comment>
<comment type="caution">
    <text evidence="11">The sequence shown here is derived from an EMBL/GenBank/DDBJ whole genome shotgun (WGS) entry which is preliminary data.</text>
</comment>